<sequence>MLIAGVDEAGRGPLAGPVTVAAVILKNPAAGLLVAGLNDSKKLTEKKRIELEPIIIANSLAYAIVHISVEKIEEINILQASLYGMQQAVAQLSITADEIMVDGNKCPEFSQPARAIIGGDGKIAAISAASILAKNARDRLMVELSVQFSQYGFEKHKGYGTKYHLQQLQKYGPCKHHRISYAPVQKVLLSLSSIGVKL</sequence>
<dbReference type="InterPro" id="IPR001352">
    <property type="entry name" value="RNase_HII/HIII"/>
</dbReference>
<accession>A0A3B0VSV3</accession>
<dbReference type="HAMAP" id="MF_00052_B">
    <property type="entry name" value="RNase_HII_B"/>
    <property type="match status" value="1"/>
</dbReference>
<proteinExistence type="inferred from homology"/>
<dbReference type="AlphaFoldDB" id="A0A3B0VSV3"/>
<keyword evidence="12 15" id="KW-0378">Hydrolase</keyword>
<dbReference type="PROSITE" id="PS51975">
    <property type="entry name" value="RNASE_H_2"/>
    <property type="match status" value="1"/>
</dbReference>
<evidence type="ECO:0000256" key="6">
    <source>
        <dbReference type="ARBA" id="ARBA00012180"/>
    </source>
</evidence>
<dbReference type="CDD" id="cd07182">
    <property type="entry name" value="RNase_HII_bacteria_HII_like"/>
    <property type="match status" value="1"/>
</dbReference>
<dbReference type="Gene3D" id="3.30.420.10">
    <property type="entry name" value="Ribonuclease H-like superfamily/Ribonuclease H"/>
    <property type="match status" value="1"/>
</dbReference>
<organism evidence="15">
    <name type="scientific">hydrothermal vent metagenome</name>
    <dbReference type="NCBI Taxonomy" id="652676"/>
    <lineage>
        <taxon>unclassified sequences</taxon>
        <taxon>metagenomes</taxon>
        <taxon>ecological metagenomes</taxon>
    </lineage>
</organism>
<evidence type="ECO:0000256" key="8">
    <source>
        <dbReference type="ARBA" id="ARBA00022490"/>
    </source>
</evidence>
<dbReference type="GO" id="GO:0003723">
    <property type="term" value="F:RNA binding"/>
    <property type="evidence" value="ECO:0007669"/>
    <property type="project" value="InterPro"/>
</dbReference>
<dbReference type="PANTHER" id="PTHR10954">
    <property type="entry name" value="RIBONUCLEASE H2 SUBUNIT A"/>
    <property type="match status" value="1"/>
</dbReference>
<evidence type="ECO:0000256" key="10">
    <source>
        <dbReference type="ARBA" id="ARBA00022723"/>
    </source>
</evidence>
<comment type="cofactor">
    <cofactor evidence="2">
        <name>Mn(2+)</name>
        <dbReference type="ChEBI" id="CHEBI:29035"/>
    </cofactor>
</comment>
<evidence type="ECO:0000256" key="5">
    <source>
        <dbReference type="ARBA" id="ARBA00007383"/>
    </source>
</evidence>
<comment type="similarity">
    <text evidence="5">Belongs to the RNase HII family.</text>
</comment>
<evidence type="ECO:0000256" key="1">
    <source>
        <dbReference type="ARBA" id="ARBA00000077"/>
    </source>
</evidence>
<evidence type="ECO:0000256" key="7">
    <source>
        <dbReference type="ARBA" id="ARBA00019179"/>
    </source>
</evidence>
<dbReference type="InterPro" id="IPR022898">
    <property type="entry name" value="RNase_HII"/>
</dbReference>
<keyword evidence="13" id="KW-0464">Manganese</keyword>
<dbReference type="Pfam" id="PF01351">
    <property type="entry name" value="RNase_HII"/>
    <property type="match status" value="1"/>
</dbReference>
<dbReference type="NCBIfam" id="NF000595">
    <property type="entry name" value="PRK00015.1-3"/>
    <property type="match status" value="1"/>
</dbReference>
<name>A0A3B0VSV3_9ZZZZ</name>
<evidence type="ECO:0000256" key="12">
    <source>
        <dbReference type="ARBA" id="ARBA00022801"/>
    </source>
</evidence>
<evidence type="ECO:0000256" key="2">
    <source>
        <dbReference type="ARBA" id="ARBA00001936"/>
    </source>
</evidence>
<dbReference type="GO" id="GO:0005737">
    <property type="term" value="C:cytoplasm"/>
    <property type="evidence" value="ECO:0007669"/>
    <property type="project" value="UniProtKB-SubCell"/>
</dbReference>
<comment type="cofactor">
    <cofactor evidence="3">
        <name>Mg(2+)</name>
        <dbReference type="ChEBI" id="CHEBI:18420"/>
    </cofactor>
</comment>
<dbReference type="SUPFAM" id="SSF53098">
    <property type="entry name" value="Ribonuclease H-like"/>
    <property type="match status" value="1"/>
</dbReference>
<dbReference type="GO" id="GO:0043137">
    <property type="term" value="P:DNA replication, removal of RNA primer"/>
    <property type="evidence" value="ECO:0007669"/>
    <property type="project" value="TreeGrafter"/>
</dbReference>
<evidence type="ECO:0000256" key="11">
    <source>
        <dbReference type="ARBA" id="ARBA00022759"/>
    </source>
</evidence>
<protein>
    <recommendedName>
        <fullName evidence="7">Ribonuclease HII</fullName>
        <ecNumber evidence="6">3.1.26.4</ecNumber>
    </recommendedName>
</protein>
<dbReference type="EC" id="3.1.26.4" evidence="6"/>
<evidence type="ECO:0000256" key="9">
    <source>
        <dbReference type="ARBA" id="ARBA00022722"/>
    </source>
</evidence>
<dbReference type="InterPro" id="IPR012337">
    <property type="entry name" value="RNaseH-like_sf"/>
</dbReference>
<evidence type="ECO:0000256" key="3">
    <source>
        <dbReference type="ARBA" id="ARBA00001946"/>
    </source>
</evidence>
<keyword evidence="10" id="KW-0479">Metal-binding</keyword>
<keyword evidence="11" id="KW-0255">Endonuclease</keyword>
<dbReference type="EMBL" id="UOEW01000071">
    <property type="protein sequence ID" value="VAW34504.1"/>
    <property type="molecule type" value="Genomic_DNA"/>
</dbReference>
<dbReference type="GO" id="GO:0046872">
    <property type="term" value="F:metal ion binding"/>
    <property type="evidence" value="ECO:0007669"/>
    <property type="project" value="UniProtKB-KW"/>
</dbReference>
<dbReference type="PANTHER" id="PTHR10954:SF18">
    <property type="entry name" value="RIBONUCLEASE HII"/>
    <property type="match status" value="1"/>
</dbReference>
<dbReference type="GO" id="GO:0006298">
    <property type="term" value="P:mismatch repair"/>
    <property type="evidence" value="ECO:0007669"/>
    <property type="project" value="TreeGrafter"/>
</dbReference>
<gene>
    <name evidence="15" type="ORF">MNBD_GAMMA01-448</name>
</gene>
<comment type="subcellular location">
    <subcellularLocation>
        <location evidence="4">Cytoplasm</location>
    </subcellularLocation>
</comment>
<reference evidence="15" key="1">
    <citation type="submission" date="2018-06" db="EMBL/GenBank/DDBJ databases">
        <authorList>
            <person name="Zhirakovskaya E."/>
        </authorList>
    </citation>
    <scope>NUCLEOTIDE SEQUENCE</scope>
</reference>
<keyword evidence="8" id="KW-0963">Cytoplasm</keyword>
<dbReference type="InterPro" id="IPR024567">
    <property type="entry name" value="RNase_HII/HIII_dom"/>
</dbReference>
<evidence type="ECO:0000256" key="4">
    <source>
        <dbReference type="ARBA" id="ARBA00004496"/>
    </source>
</evidence>
<dbReference type="GO" id="GO:0032299">
    <property type="term" value="C:ribonuclease H2 complex"/>
    <property type="evidence" value="ECO:0007669"/>
    <property type="project" value="TreeGrafter"/>
</dbReference>
<dbReference type="InterPro" id="IPR036397">
    <property type="entry name" value="RNaseH_sf"/>
</dbReference>
<dbReference type="GO" id="GO:0004523">
    <property type="term" value="F:RNA-DNA hybrid ribonuclease activity"/>
    <property type="evidence" value="ECO:0007669"/>
    <property type="project" value="UniProtKB-EC"/>
</dbReference>
<dbReference type="FunFam" id="3.30.420.10:FF:000006">
    <property type="entry name" value="Ribonuclease HII"/>
    <property type="match status" value="1"/>
</dbReference>
<evidence type="ECO:0000259" key="14">
    <source>
        <dbReference type="PROSITE" id="PS51975"/>
    </source>
</evidence>
<evidence type="ECO:0000256" key="13">
    <source>
        <dbReference type="ARBA" id="ARBA00023211"/>
    </source>
</evidence>
<keyword evidence="9" id="KW-0540">Nuclease</keyword>
<feature type="domain" description="RNase H type-2" evidence="14">
    <location>
        <begin position="1"/>
        <end position="193"/>
    </location>
</feature>
<comment type="catalytic activity">
    <reaction evidence="1">
        <text>Endonucleolytic cleavage to 5'-phosphomonoester.</text>
        <dbReference type="EC" id="3.1.26.4"/>
    </reaction>
</comment>
<evidence type="ECO:0000313" key="15">
    <source>
        <dbReference type="EMBL" id="VAW34504.1"/>
    </source>
</evidence>